<gene>
    <name evidence="1" type="ORF">NK662_08250</name>
</gene>
<dbReference type="SUPFAM" id="SSF53254">
    <property type="entry name" value="Phosphoglycerate mutase-like"/>
    <property type="match status" value="1"/>
</dbReference>
<accession>A0AA41X3Y9</accession>
<keyword evidence="2" id="KW-1185">Reference proteome</keyword>
<name>A0AA41X3Y9_9BACI</name>
<comment type="caution">
    <text evidence="1">The sequence shown here is derived from an EMBL/GenBank/DDBJ whole genome shotgun (WGS) entry which is preliminary data.</text>
</comment>
<organism evidence="1 2">
    <name type="scientific">Ectobacillus ponti</name>
    <dbReference type="NCBI Taxonomy" id="2961894"/>
    <lineage>
        <taxon>Bacteria</taxon>
        <taxon>Bacillati</taxon>
        <taxon>Bacillota</taxon>
        <taxon>Bacilli</taxon>
        <taxon>Bacillales</taxon>
        <taxon>Bacillaceae</taxon>
        <taxon>Ectobacillus</taxon>
    </lineage>
</organism>
<dbReference type="InterPro" id="IPR029033">
    <property type="entry name" value="His_PPase_superfam"/>
</dbReference>
<reference evidence="1" key="1">
    <citation type="submission" date="2022-07" db="EMBL/GenBank/DDBJ databases">
        <authorList>
            <person name="Li W.-J."/>
            <person name="Deng Q.-Q."/>
        </authorList>
    </citation>
    <scope>NUCLEOTIDE SEQUENCE</scope>
    <source>
        <strain evidence="1">SYSU M60031</strain>
    </source>
</reference>
<dbReference type="RefSeq" id="WP_254758438.1">
    <property type="nucleotide sequence ID" value="NZ_JANCLT010000003.1"/>
</dbReference>
<protein>
    <submittedName>
        <fullName evidence="1">Histidine phosphatase family protein</fullName>
    </submittedName>
</protein>
<dbReference type="AlphaFoldDB" id="A0AA41X3Y9"/>
<dbReference type="Proteomes" id="UP001156102">
    <property type="component" value="Unassembled WGS sequence"/>
</dbReference>
<dbReference type="EMBL" id="JANCLT010000003">
    <property type="protein sequence ID" value="MCP8968534.1"/>
    <property type="molecule type" value="Genomic_DNA"/>
</dbReference>
<evidence type="ECO:0000313" key="2">
    <source>
        <dbReference type="Proteomes" id="UP001156102"/>
    </source>
</evidence>
<sequence length="200" mass="22619">MIRHGPPIMPSDRIRVKQFPDWLRAYGEADADLAEPVPERTRRMVEGARFIASSNAKCAVQSTASLTNSLSFLQSSLFREAALLQTPPLPRWVSMKPESWVRVGRACWLAGLGRSEEPYEQARIRARQAADVLIGYAAFYQKVALVGHSYFNVMVAKELQQRGWLGPLLPERGYWNCAVYRYNKVLAGTDLKQHVPLTFP</sequence>
<proteinExistence type="predicted"/>
<evidence type="ECO:0000313" key="1">
    <source>
        <dbReference type="EMBL" id="MCP8968534.1"/>
    </source>
</evidence>